<comment type="caution">
    <text evidence="2">The sequence shown here is derived from an EMBL/GenBank/DDBJ whole genome shotgun (WGS) entry which is preliminary data.</text>
</comment>
<organism evidence="2 3">
    <name type="scientific">Bradyrhizobium elkanii</name>
    <dbReference type="NCBI Taxonomy" id="29448"/>
    <lineage>
        <taxon>Bacteria</taxon>
        <taxon>Pseudomonadati</taxon>
        <taxon>Pseudomonadota</taxon>
        <taxon>Alphaproteobacteria</taxon>
        <taxon>Hyphomicrobiales</taxon>
        <taxon>Nitrobacteraceae</taxon>
        <taxon>Bradyrhizobium</taxon>
    </lineage>
</organism>
<dbReference type="Proteomes" id="UP001565471">
    <property type="component" value="Unassembled WGS sequence"/>
</dbReference>
<accession>A0ABV4FCA7</accession>
<gene>
    <name evidence="2" type="ORF">ABIF29_007913</name>
</gene>
<keyword evidence="3" id="KW-1185">Reference proteome</keyword>
<proteinExistence type="predicted"/>
<dbReference type="GeneID" id="92950869"/>
<keyword evidence="1" id="KW-0732">Signal</keyword>
<dbReference type="RefSeq" id="WP_075968947.1">
    <property type="nucleotide sequence ID" value="NZ_JAGIOM010000001.1"/>
</dbReference>
<sequence length="88" mass="10459">MKGKAALTALAALAFTSSAVAMPNGLPRAQQTSNVEPNVEQVRWICNPWGRCWWRPNLYGAYAYYPPPPRFYVAPPWWHRRWHWHHWW</sequence>
<evidence type="ECO:0000313" key="3">
    <source>
        <dbReference type="Proteomes" id="UP001565471"/>
    </source>
</evidence>
<dbReference type="EMBL" id="JBGBZA010000002">
    <property type="protein sequence ID" value="MEY9321114.1"/>
    <property type="molecule type" value="Genomic_DNA"/>
</dbReference>
<reference evidence="2 3" key="1">
    <citation type="submission" date="2024-07" db="EMBL/GenBank/DDBJ databases">
        <title>Genomic Encyclopedia of Type Strains, Phase V (KMG-V): Genome sequencing to study the core and pangenomes of soil and plant-associated prokaryotes.</title>
        <authorList>
            <person name="Whitman W."/>
        </authorList>
    </citation>
    <scope>NUCLEOTIDE SEQUENCE [LARGE SCALE GENOMIC DNA]</scope>
    <source>
        <strain evidence="2 3">USDA 415</strain>
    </source>
</reference>
<feature type="chain" id="PRO_5046672070" evidence="1">
    <location>
        <begin position="22"/>
        <end position="88"/>
    </location>
</feature>
<feature type="signal peptide" evidence="1">
    <location>
        <begin position="1"/>
        <end position="21"/>
    </location>
</feature>
<evidence type="ECO:0000256" key="1">
    <source>
        <dbReference type="SAM" id="SignalP"/>
    </source>
</evidence>
<evidence type="ECO:0000313" key="2">
    <source>
        <dbReference type="EMBL" id="MEY9321114.1"/>
    </source>
</evidence>
<name>A0ABV4FCA7_BRAEL</name>
<protein>
    <submittedName>
        <fullName evidence="2">Uncharacterized protein</fullName>
    </submittedName>
</protein>